<sequence>KMQAEVKFLSQQKPKVLKIDPVEYYTKIPFIPAPDGGFYDLGLGQLMGDMGGSVNTLINQLIDAGTWANSNTGFIGRGARIKGGKLRFEPNELKQVDVAGGTLRDSIVMMDFKEPSAVLFQLLGLLITYSERIGSVTDAMVGENPGQNTPAYNMQAMLEQGLQVFNGIFKRIYRSKRSEFRKLYKLNAIYLDKETYFSYHDSEEKVLATDYTADPKDLIPAADPNAFSNKEKSQKAQMLAERAGMVPGYDPIEVEKRFLEGADIPDSGQVYPTKVNEKGGVELVFPPKPDPELEIKKADMQRRTLEGKVRSEVDMMKAESQIMVDQAKVMVMIAELEADKESESNNVRIEELKLLVKEFEINRKAMVEMYKADEQSKQAANKGVGG</sequence>
<organism evidence="1">
    <name type="scientific">marine sediment metagenome</name>
    <dbReference type="NCBI Taxonomy" id="412755"/>
    <lineage>
        <taxon>unclassified sequences</taxon>
        <taxon>metagenomes</taxon>
        <taxon>ecological metagenomes</taxon>
    </lineage>
</organism>
<dbReference type="EMBL" id="LAZR01036674">
    <property type="protein sequence ID" value="KKL24222.1"/>
    <property type="molecule type" value="Genomic_DNA"/>
</dbReference>
<protein>
    <submittedName>
        <fullName evidence="1">Uncharacterized protein</fullName>
    </submittedName>
</protein>
<feature type="non-terminal residue" evidence="1">
    <location>
        <position position="1"/>
    </location>
</feature>
<evidence type="ECO:0000313" key="1">
    <source>
        <dbReference type="EMBL" id="KKL24222.1"/>
    </source>
</evidence>
<name>A0A0F9CCX0_9ZZZZ</name>
<gene>
    <name evidence="1" type="ORF">LCGC14_2417470</name>
</gene>
<proteinExistence type="predicted"/>
<dbReference type="AlphaFoldDB" id="A0A0F9CCX0"/>
<comment type="caution">
    <text evidence="1">The sequence shown here is derived from an EMBL/GenBank/DDBJ whole genome shotgun (WGS) entry which is preliminary data.</text>
</comment>
<accession>A0A0F9CCX0</accession>
<reference evidence="1" key="1">
    <citation type="journal article" date="2015" name="Nature">
        <title>Complex archaea that bridge the gap between prokaryotes and eukaryotes.</title>
        <authorList>
            <person name="Spang A."/>
            <person name="Saw J.H."/>
            <person name="Jorgensen S.L."/>
            <person name="Zaremba-Niedzwiedzka K."/>
            <person name="Martijn J."/>
            <person name="Lind A.E."/>
            <person name="van Eijk R."/>
            <person name="Schleper C."/>
            <person name="Guy L."/>
            <person name="Ettema T.J."/>
        </authorList>
    </citation>
    <scope>NUCLEOTIDE SEQUENCE</scope>
</reference>